<proteinExistence type="inferred from homology"/>
<accession>A0A382JHC7</accession>
<dbReference type="NCBIfam" id="TIGR00486">
    <property type="entry name" value="YbgI_SA1388"/>
    <property type="match status" value="1"/>
</dbReference>
<dbReference type="Pfam" id="PF01784">
    <property type="entry name" value="DUF34_NIF3"/>
    <property type="match status" value="1"/>
</dbReference>
<name>A0A382JHC7_9ZZZZ</name>
<gene>
    <name evidence="3" type="ORF">METZ01_LOCUS264598</name>
</gene>
<dbReference type="PANTHER" id="PTHR13799:SF14">
    <property type="entry name" value="GTP CYCLOHYDROLASE 1 TYPE 2 HOMOLOG"/>
    <property type="match status" value="1"/>
</dbReference>
<dbReference type="Gene3D" id="3.40.1390.30">
    <property type="entry name" value="NIF3 (NGG1p interacting factor 3)-like"/>
    <property type="match status" value="2"/>
</dbReference>
<dbReference type="PANTHER" id="PTHR13799">
    <property type="entry name" value="NGG1 INTERACTING FACTOR 3"/>
    <property type="match status" value="1"/>
</dbReference>
<reference evidence="3" key="1">
    <citation type="submission" date="2018-05" db="EMBL/GenBank/DDBJ databases">
        <authorList>
            <person name="Lanie J.A."/>
            <person name="Ng W.-L."/>
            <person name="Kazmierczak K.M."/>
            <person name="Andrzejewski T.M."/>
            <person name="Davidsen T.M."/>
            <person name="Wayne K.J."/>
            <person name="Tettelin H."/>
            <person name="Glass J.I."/>
            <person name="Rusch D."/>
            <person name="Podicherti R."/>
            <person name="Tsui H.-C.T."/>
            <person name="Winkler M.E."/>
        </authorList>
    </citation>
    <scope>NUCLEOTIDE SEQUENCE</scope>
</reference>
<protein>
    <recommendedName>
        <fullName evidence="4">Nif3-like dinuclear metal center hexameric protein</fullName>
    </recommendedName>
</protein>
<comment type="similarity">
    <text evidence="1">Belongs to the GTP cyclohydrolase I type 2/NIF3 family.</text>
</comment>
<dbReference type="InterPro" id="IPR002678">
    <property type="entry name" value="DUF34/NIF3"/>
</dbReference>
<dbReference type="InterPro" id="IPR036069">
    <property type="entry name" value="DUF34/NIF3_sf"/>
</dbReference>
<organism evidence="3">
    <name type="scientific">marine metagenome</name>
    <dbReference type="NCBI Taxonomy" id="408172"/>
    <lineage>
        <taxon>unclassified sequences</taxon>
        <taxon>metagenomes</taxon>
        <taxon>ecological metagenomes</taxon>
    </lineage>
</organism>
<dbReference type="GO" id="GO:0005737">
    <property type="term" value="C:cytoplasm"/>
    <property type="evidence" value="ECO:0007669"/>
    <property type="project" value="TreeGrafter"/>
</dbReference>
<dbReference type="GO" id="GO:0046872">
    <property type="term" value="F:metal ion binding"/>
    <property type="evidence" value="ECO:0007669"/>
    <property type="project" value="UniProtKB-KW"/>
</dbReference>
<evidence type="ECO:0000256" key="2">
    <source>
        <dbReference type="ARBA" id="ARBA00022723"/>
    </source>
</evidence>
<evidence type="ECO:0008006" key="4">
    <source>
        <dbReference type="Google" id="ProtNLM"/>
    </source>
</evidence>
<evidence type="ECO:0000313" key="3">
    <source>
        <dbReference type="EMBL" id="SVC11744.1"/>
    </source>
</evidence>
<keyword evidence="2" id="KW-0479">Metal-binding</keyword>
<dbReference type="EMBL" id="UINC01074498">
    <property type="protein sequence ID" value="SVC11744.1"/>
    <property type="molecule type" value="Genomic_DNA"/>
</dbReference>
<dbReference type="AlphaFoldDB" id="A0A382JHC7"/>
<sequence length="253" mass="27561">MPKVLLKDIVKHCDRTLRIDDITDYDGALNGLQVENNGKVSRIAATVDASLATVRKAATQNVDLLIVHHGLFWNPQQPWVGKKRDLIGALVENNMAVYSAHLPLDLHPRLGNNIGLCRALKFTKPKPFFKEHDQHIGLKVTTRLGRDILAKRLKRILGAPPVLLQGGPSVCKKVGIVTGGAGSSITKAADEGVDTFITGEGPHWTGALAEELGINVFYGGHYATETFGVKSLAAHLSRKYCLPWKFVDHPTGL</sequence>
<dbReference type="FunFam" id="3.40.1390.30:FF:000001">
    <property type="entry name" value="GTP cyclohydrolase 1 type 2"/>
    <property type="match status" value="1"/>
</dbReference>
<evidence type="ECO:0000256" key="1">
    <source>
        <dbReference type="ARBA" id="ARBA00006964"/>
    </source>
</evidence>
<dbReference type="SUPFAM" id="SSF102705">
    <property type="entry name" value="NIF3 (NGG1p interacting factor 3)-like"/>
    <property type="match status" value="1"/>
</dbReference>